<organism evidence="2 3">
    <name type="scientific">Ilex paraguariensis</name>
    <name type="common">yerba mate</name>
    <dbReference type="NCBI Taxonomy" id="185542"/>
    <lineage>
        <taxon>Eukaryota</taxon>
        <taxon>Viridiplantae</taxon>
        <taxon>Streptophyta</taxon>
        <taxon>Embryophyta</taxon>
        <taxon>Tracheophyta</taxon>
        <taxon>Spermatophyta</taxon>
        <taxon>Magnoliopsida</taxon>
        <taxon>eudicotyledons</taxon>
        <taxon>Gunneridae</taxon>
        <taxon>Pentapetalae</taxon>
        <taxon>asterids</taxon>
        <taxon>campanulids</taxon>
        <taxon>Aquifoliales</taxon>
        <taxon>Aquifoliaceae</taxon>
        <taxon>Ilex</taxon>
    </lineage>
</organism>
<gene>
    <name evidence="2" type="ORF">ILEXP_LOCUS48103</name>
</gene>
<name>A0ABC8UEK7_9AQUA</name>
<comment type="caution">
    <text evidence="2">The sequence shown here is derived from an EMBL/GenBank/DDBJ whole genome shotgun (WGS) entry which is preliminary data.</text>
</comment>
<dbReference type="EMBL" id="CAUOFW020007246">
    <property type="protein sequence ID" value="CAK9178186.1"/>
    <property type="molecule type" value="Genomic_DNA"/>
</dbReference>
<reference evidence="2 3" key="1">
    <citation type="submission" date="2024-02" db="EMBL/GenBank/DDBJ databases">
        <authorList>
            <person name="Vignale AGUSTIN F."/>
            <person name="Sosa J E."/>
            <person name="Modenutti C."/>
        </authorList>
    </citation>
    <scope>NUCLEOTIDE SEQUENCE [LARGE SCALE GENOMIC DNA]</scope>
</reference>
<protein>
    <submittedName>
        <fullName evidence="2">Uncharacterized protein</fullName>
    </submittedName>
</protein>
<evidence type="ECO:0000313" key="2">
    <source>
        <dbReference type="EMBL" id="CAK9178186.1"/>
    </source>
</evidence>
<dbReference type="AlphaFoldDB" id="A0ABC8UEK7"/>
<keyword evidence="3" id="KW-1185">Reference proteome</keyword>
<keyword evidence="1" id="KW-1133">Transmembrane helix</keyword>
<proteinExistence type="predicted"/>
<dbReference type="Proteomes" id="UP001642360">
    <property type="component" value="Unassembled WGS sequence"/>
</dbReference>
<keyword evidence="1" id="KW-0472">Membrane</keyword>
<feature type="transmembrane region" description="Helical" evidence="1">
    <location>
        <begin position="72"/>
        <end position="92"/>
    </location>
</feature>
<evidence type="ECO:0000313" key="3">
    <source>
        <dbReference type="Proteomes" id="UP001642360"/>
    </source>
</evidence>
<keyword evidence="1" id="KW-0812">Transmembrane</keyword>
<evidence type="ECO:0000256" key="1">
    <source>
        <dbReference type="SAM" id="Phobius"/>
    </source>
</evidence>
<accession>A0ABC8UEK7</accession>
<sequence length="137" mass="15999">MNQRNSEIENELLSQSVVELMDCMKLQMLRVSSSTSNAFTGECISWKHWRHLVTRLTSFKLSVISLRMIMKCYWLLMRTITIMVHLLIRLMACCSQEFRVIILKKFVQSVLKLQQLETPFGISLAYINFTKIALIHG</sequence>